<name>A0A484MXC6_9ASTE</name>
<keyword evidence="1" id="KW-0472">Membrane</keyword>
<reference evidence="2 3" key="1">
    <citation type="submission" date="2018-04" db="EMBL/GenBank/DDBJ databases">
        <authorList>
            <person name="Vogel A."/>
        </authorList>
    </citation>
    <scope>NUCLEOTIDE SEQUENCE [LARGE SCALE GENOMIC DNA]</scope>
</reference>
<dbReference type="OrthoDB" id="1712063at2759"/>
<evidence type="ECO:0000256" key="1">
    <source>
        <dbReference type="SAM" id="Phobius"/>
    </source>
</evidence>
<evidence type="ECO:0000313" key="3">
    <source>
        <dbReference type="Proteomes" id="UP000595140"/>
    </source>
</evidence>
<gene>
    <name evidence="2" type="ORF">CCAM_LOCUS35427</name>
</gene>
<sequence length="127" mass="13322">MACYVGPLPQCLLSPSIVVYSPRVLPVYVYDAHADCGKNVSGAILLLYGVALAIEGWGVVASLKIYPPSAGAAVSAITLVVAFGFALSRPCLTLELCVLCMLLRSGRIIGETIELGYNHQITIGLLG</sequence>
<dbReference type="Proteomes" id="UP000595140">
    <property type="component" value="Unassembled WGS sequence"/>
</dbReference>
<dbReference type="AlphaFoldDB" id="A0A484MXC6"/>
<feature type="transmembrane region" description="Helical" evidence="1">
    <location>
        <begin position="72"/>
        <end position="103"/>
    </location>
</feature>
<proteinExistence type="predicted"/>
<evidence type="ECO:0000313" key="2">
    <source>
        <dbReference type="EMBL" id="VFQ93651.1"/>
    </source>
</evidence>
<organism evidence="2 3">
    <name type="scientific">Cuscuta campestris</name>
    <dbReference type="NCBI Taxonomy" id="132261"/>
    <lineage>
        <taxon>Eukaryota</taxon>
        <taxon>Viridiplantae</taxon>
        <taxon>Streptophyta</taxon>
        <taxon>Embryophyta</taxon>
        <taxon>Tracheophyta</taxon>
        <taxon>Spermatophyta</taxon>
        <taxon>Magnoliopsida</taxon>
        <taxon>eudicotyledons</taxon>
        <taxon>Gunneridae</taxon>
        <taxon>Pentapetalae</taxon>
        <taxon>asterids</taxon>
        <taxon>lamiids</taxon>
        <taxon>Solanales</taxon>
        <taxon>Convolvulaceae</taxon>
        <taxon>Cuscuteae</taxon>
        <taxon>Cuscuta</taxon>
        <taxon>Cuscuta subgen. Grammica</taxon>
        <taxon>Cuscuta sect. Cleistogrammica</taxon>
    </lineage>
</organism>
<keyword evidence="3" id="KW-1185">Reference proteome</keyword>
<keyword evidence="1" id="KW-1133">Transmembrane helix</keyword>
<accession>A0A484MXC6</accession>
<keyword evidence="1" id="KW-0812">Transmembrane</keyword>
<dbReference type="EMBL" id="OOIL02004974">
    <property type="protein sequence ID" value="VFQ93651.1"/>
    <property type="molecule type" value="Genomic_DNA"/>
</dbReference>
<protein>
    <submittedName>
        <fullName evidence="2">Uncharacterized protein</fullName>
    </submittedName>
</protein>
<feature type="transmembrane region" description="Helical" evidence="1">
    <location>
        <begin position="45"/>
        <end position="66"/>
    </location>
</feature>